<accession>A0A1Y2DNG7</accession>
<dbReference type="AlphaFoldDB" id="A0A1Y2DNG7"/>
<dbReference type="Proteomes" id="UP000193689">
    <property type="component" value="Unassembled WGS sequence"/>
</dbReference>
<dbReference type="InParanoid" id="A0A1Y2DNG7"/>
<dbReference type="GeneID" id="63777013"/>
<evidence type="ECO:0000313" key="2">
    <source>
        <dbReference type="Proteomes" id="UP000193689"/>
    </source>
</evidence>
<proteinExistence type="predicted"/>
<keyword evidence="2" id="KW-1185">Reference proteome</keyword>
<protein>
    <submittedName>
        <fullName evidence="1">Uncharacterized protein</fullName>
    </submittedName>
</protein>
<dbReference type="EMBL" id="MCFJ01000011">
    <property type="protein sequence ID" value="ORY60704.1"/>
    <property type="molecule type" value="Genomic_DNA"/>
</dbReference>
<evidence type="ECO:0000313" key="1">
    <source>
        <dbReference type="EMBL" id="ORY60704.1"/>
    </source>
</evidence>
<comment type="caution">
    <text evidence="1">The sequence shown here is derived from an EMBL/GenBank/DDBJ whole genome shotgun (WGS) entry which is preliminary data.</text>
</comment>
<name>A0A1Y2DNG7_9PEZI</name>
<sequence length="90" mass="10747">MERLLRRLLIASFRLGLAQLTAALLARWLQYRVLQMRPPRRPNRRQCRKLDSKPDLPIYFTFSQLASRELLVLPKAQWRKWFSTGSHTVL</sequence>
<organism evidence="1 2">
    <name type="scientific">Pseudomassariella vexata</name>
    <dbReference type="NCBI Taxonomy" id="1141098"/>
    <lineage>
        <taxon>Eukaryota</taxon>
        <taxon>Fungi</taxon>
        <taxon>Dikarya</taxon>
        <taxon>Ascomycota</taxon>
        <taxon>Pezizomycotina</taxon>
        <taxon>Sordariomycetes</taxon>
        <taxon>Xylariomycetidae</taxon>
        <taxon>Amphisphaeriales</taxon>
        <taxon>Pseudomassariaceae</taxon>
        <taxon>Pseudomassariella</taxon>
    </lineage>
</organism>
<reference evidence="1 2" key="1">
    <citation type="submission" date="2016-07" db="EMBL/GenBank/DDBJ databases">
        <title>Pervasive Adenine N6-methylation of Active Genes in Fungi.</title>
        <authorList>
            <consortium name="DOE Joint Genome Institute"/>
            <person name="Mondo S.J."/>
            <person name="Dannebaum R.O."/>
            <person name="Kuo R.C."/>
            <person name="Labutti K."/>
            <person name="Haridas S."/>
            <person name="Kuo A."/>
            <person name="Salamov A."/>
            <person name="Ahrendt S.R."/>
            <person name="Lipzen A."/>
            <person name="Sullivan W."/>
            <person name="Andreopoulos W.B."/>
            <person name="Clum A."/>
            <person name="Lindquist E."/>
            <person name="Daum C."/>
            <person name="Ramamoorthy G.K."/>
            <person name="Gryganskyi A."/>
            <person name="Culley D."/>
            <person name="Magnuson J.K."/>
            <person name="James T.Y."/>
            <person name="O'Malley M.A."/>
            <person name="Stajich J.E."/>
            <person name="Spatafora J.W."/>
            <person name="Visel A."/>
            <person name="Grigoriev I.V."/>
        </authorList>
    </citation>
    <scope>NUCLEOTIDE SEQUENCE [LARGE SCALE GENOMIC DNA]</scope>
    <source>
        <strain evidence="1 2">CBS 129021</strain>
    </source>
</reference>
<dbReference type="RefSeq" id="XP_040712931.1">
    <property type="nucleotide sequence ID" value="XM_040860801.1"/>
</dbReference>
<gene>
    <name evidence="1" type="ORF">BCR38DRAFT_442249</name>
</gene>